<feature type="transmembrane region" description="Helical" evidence="1">
    <location>
        <begin position="47"/>
        <end position="70"/>
    </location>
</feature>
<organism evidence="3 4">
    <name type="scientific">Thelonectria olida</name>
    <dbReference type="NCBI Taxonomy" id="1576542"/>
    <lineage>
        <taxon>Eukaryota</taxon>
        <taxon>Fungi</taxon>
        <taxon>Dikarya</taxon>
        <taxon>Ascomycota</taxon>
        <taxon>Pezizomycotina</taxon>
        <taxon>Sordariomycetes</taxon>
        <taxon>Hypocreomycetidae</taxon>
        <taxon>Hypocreales</taxon>
        <taxon>Nectriaceae</taxon>
        <taxon>Thelonectria</taxon>
    </lineage>
</organism>
<evidence type="ECO:0000313" key="3">
    <source>
        <dbReference type="EMBL" id="KAH6879860.1"/>
    </source>
</evidence>
<keyword evidence="1" id="KW-1133">Transmembrane helix</keyword>
<evidence type="ECO:0000259" key="2">
    <source>
        <dbReference type="Pfam" id="PF24802"/>
    </source>
</evidence>
<dbReference type="Proteomes" id="UP000777438">
    <property type="component" value="Unassembled WGS sequence"/>
</dbReference>
<dbReference type="OrthoDB" id="405906at2759"/>
<dbReference type="InterPro" id="IPR056120">
    <property type="entry name" value="DUF7703"/>
</dbReference>
<accession>A0A9P8VVT0</accession>
<keyword evidence="1" id="KW-0472">Membrane</keyword>
<evidence type="ECO:0000313" key="4">
    <source>
        <dbReference type="Proteomes" id="UP000777438"/>
    </source>
</evidence>
<keyword evidence="4" id="KW-1185">Reference proteome</keyword>
<feature type="transmembrane region" description="Helical" evidence="1">
    <location>
        <begin position="15"/>
        <end position="40"/>
    </location>
</feature>
<feature type="transmembrane region" description="Helical" evidence="1">
    <location>
        <begin position="111"/>
        <end position="134"/>
    </location>
</feature>
<gene>
    <name evidence="3" type="ORF">B0T10DRAFT_496314</name>
</gene>
<evidence type="ECO:0000256" key="1">
    <source>
        <dbReference type="SAM" id="Phobius"/>
    </source>
</evidence>
<dbReference type="Pfam" id="PF24802">
    <property type="entry name" value="DUF7703"/>
    <property type="match status" value="1"/>
</dbReference>
<protein>
    <submittedName>
        <fullName evidence="3">Integral membrane protein</fullName>
    </submittedName>
</protein>
<dbReference type="EMBL" id="JAGPYM010000028">
    <property type="protein sequence ID" value="KAH6879860.1"/>
    <property type="molecule type" value="Genomic_DNA"/>
</dbReference>
<feature type="domain" description="DUF7703" evidence="2">
    <location>
        <begin position="11"/>
        <end position="250"/>
    </location>
</feature>
<dbReference type="PANTHER" id="PTHR37013:SF4">
    <property type="entry name" value="INTEGRAL MEMBRANE PROTEIN"/>
    <property type="match status" value="1"/>
</dbReference>
<dbReference type="PANTHER" id="PTHR37013">
    <property type="entry name" value="INTEGRAL MEMBRANE PROTEIN (AFU_ORTHOLOGUE AFUA_1G05950)-RELATED"/>
    <property type="match status" value="1"/>
</dbReference>
<feature type="transmembrane region" description="Helical" evidence="1">
    <location>
        <begin position="76"/>
        <end position="99"/>
    </location>
</feature>
<keyword evidence="1" id="KW-0812">Transmembrane</keyword>
<name>A0A9P8VVT0_9HYPO</name>
<sequence length="268" mass="30300">MAGETEPLPLSLPEAMLMASFFAIAFYNTIEILVLVFTTFKHWRGRYFWAIITAAVGIPTHAMAFLLRYYRIAPNVAMSAFSIVGWCLMVTGQSVVLWTRLHLMVYNPRTIRLVLIMIITNACILHIPESVMFVLCNLGNPGPFLTAFDIYERIEIIVFSLQESIISGLFLYEGYHSFKPVIALRGAEGRNFLRHLVVLFLINVLLDSTLIVLEYTNNFDIETACKPFIYSIKLKVEFIILNKLLAFTRTMPLGTVSCTAVPDAVSQT</sequence>
<dbReference type="AlphaFoldDB" id="A0A9P8VVT0"/>
<proteinExistence type="predicted"/>
<comment type="caution">
    <text evidence="3">The sequence shown here is derived from an EMBL/GenBank/DDBJ whole genome shotgun (WGS) entry which is preliminary data.</text>
</comment>
<reference evidence="3 4" key="1">
    <citation type="journal article" date="2021" name="Nat. Commun.">
        <title>Genetic determinants of endophytism in the Arabidopsis root mycobiome.</title>
        <authorList>
            <person name="Mesny F."/>
            <person name="Miyauchi S."/>
            <person name="Thiergart T."/>
            <person name="Pickel B."/>
            <person name="Atanasova L."/>
            <person name="Karlsson M."/>
            <person name="Huettel B."/>
            <person name="Barry K.W."/>
            <person name="Haridas S."/>
            <person name="Chen C."/>
            <person name="Bauer D."/>
            <person name="Andreopoulos W."/>
            <person name="Pangilinan J."/>
            <person name="LaButti K."/>
            <person name="Riley R."/>
            <person name="Lipzen A."/>
            <person name="Clum A."/>
            <person name="Drula E."/>
            <person name="Henrissat B."/>
            <person name="Kohler A."/>
            <person name="Grigoriev I.V."/>
            <person name="Martin F.M."/>
            <person name="Hacquard S."/>
        </authorList>
    </citation>
    <scope>NUCLEOTIDE SEQUENCE [LARGE SCALE GENOMIC DNA]</scope>
    <source>
        <strain evidence="3 4">MPI-CAGE-CH-0241</strain>
    </source>
</reference>